<dbReference type="RefSeq" id="WP_144040623.1">
    <property type="nucleotide sequence ID" value="NZ_BMPL01000015.1"/>
</dbReference>
<protein>
    <recommendedName>
        <fullName evidence="2">Peptidase S74 domain-containing protein</fullName>
    </recommendedName>
</protein>
<evidence type="ECO:0000256" key="1">
    <source>
        <dbReference type="SAM" id="Coils"/>
    </source>
</evidence>
<dbReference type="Proteomes" id="UP000318126">
    <property type="component" value="Unassembled WGS sequence"/>
</dbReference>
<sequence length="1267" mass="134499">MTVGAWYRVGVVDVTNGSIEVVGVGTSWINDVISIAIGDMFTTDTKTFYEVIANDGDLNITLDRPFEGDTSNGIHYAIIRNSSGTINTRLAGQISRQFNQKQQLLDEWQTWCNSDNPTEPIHDSHGVENQVLTLTSFETRALAAIADAEGASTTLNDLQDEIDTVSNAAEQALTIANDADGLIQDARTKAVSYASHPINEVIPGTVSDYSALHHKAMAESASLQATDAKTAALVSQNLSAVSEANALSSKNDAAISANSALESKAAVTTSASNAAEHALEASNSKTAAESSSQEAIDAKIKAEQWAQHTDNSDIPDEEVGSRSAKHYAGVATNKADIVVTAESNVTSYAQQVVTDKDQVSADKLSSGNNADAAEGYAAQALLLRNEAETFKDLSETAALTLTGALSFGGGFDASTGIAPVPPSETSIFYKIIGAGTIATVDYEIGDSIVYDNIGDIWFKLDNTEQVTSVNGKKGAVVLQSSDVGSYSQTQVNNKLALKQDKSSPGITLSAQGSSAYPLLAHLNNPCSSSDWFRVGVNTGEGGLLPYANGFSYIGTLLWKFKAIHGNKIYGDNVYDTGQRVYCPSNKPSPGEIGAAAAVHGHTGLAGGSWGGIKSQTSYGYIDFGPANVNHAHIYTDRPNFYFNKEILVNGHRAYHPGHKPSPNDIGAAPAHSHPYLGISNKAADAALLDGIHIDTLRQGRNANHISFNIGGNANTYYPVIVGNSARFGANKYSITRGYNVTAPATWHNATHKGGLTLTWIWSGDSAWGGNDKAIRIEQFDETYSTMVAGMTLTTSGLLVWLRGGGATYYYQTESGTKATVSVHLGTFTASNGATYAVRTNTGSVTNEILNKWPVRDYGTLYDNGARAYSPNNKPALNELGVLDDAHAWSGTNSHSNDITFTNYGRGVIGTYSSTKFQNVFSMGAAYKMAANGTSLSAGVANFYGIGWTHSNNTDINGRKIAGHHAIFCSAGVTRSAIGDSIWTGGTLTANGMANLHGGLSQDGKVILNGADTWLRTHGATGWHSATYGGGLYMTDTTWIRTYGGKRFYCDNSAIDALNTAGGVMSNGYHRKAHHTGHLVGSYNNIGANSTKSNPIYTIGSSYNPSDSALGDMYGIGFTYSGASFIGLGSPSGWGMYVAADGDARIFLNSSNGGIYCSGDIKGYQTSDIRTKRNLSPINDALENIAKLRCVHYEKKSHGMDAWQTETGLVAQDVKQALPKMVQENEWGELTIKQGGHELMALALAGIKELTAQNQQLLARISDLEKKG</sequence>
<keyword evidence="1" id="KW-0175">Coiled coil</keyword>
<feature type="domain" description="Peptidase S74" evidence="2">
    <location>
        <begin position="1166"/>
        <end position="1260"/>
    </location>
</feature>
<dbReference type="AlphaFoldDB" id="A0A553JN06"/>
<dbReference type="Pfam" id="PF13884">
    <property type="entry name" value="Peptidase_S74"/>
    <property type="match status" value="1"/>
</dbReference>
<gene>
    <name evidence="3" type="ORF">FN961_13065</name>
</gene>
<dbReference type="InterPro" id="IPR030392">
    <property type="entry name" value="S74_ICA"/>
</dbReference>
<accession>A0A553JN06</accession>
<organism evidence="3 4">
    <name type="scientific">Shewanella hanedai</name>
    <name type="common">Alteromonas hanedai</name>
    <dbReference type="NCBI Taxonomy" id="25"/>
    <lineage>
        <taxon>Bacteria</taxon>
        <taxon>Pseudomonadati</taxon>
        <taxon>Pseudomonadota</taxon>
        <taxon>Gammaproteobacteria</taxon>
        <taxon>Alteromonadales</taxon>
        <taxon>Shewanellaceae</taxon>
        <taxon>Shewanella</taxon>
    </lineage>
</organism>
<evidence type="ECO:0000313" key="4">
    <source>
        <dbReference type="Proteomes" id="UP000318126"/>
    </source>
</evidence>
<evidence type="ECO:0000259" key="2">
    <source>
        <dbReference type="PROSITE" id="PS51688"/>
    </source>
</evidence>
<dbReference type="OrthoDB" id="6277575at2"/>
<keyword evidence="4" id="KW-1185">Reference proteome</keyword>
<evidence type="ECO:0000313" key="3">
    <source>
        <dbReference type="EMBL" id="TRY13842.1"/>
    </source>
</evidence>
<dbReference type="PROSITE" id="PS51688">
    <property type="entry name" value="ICA"/>
    <property type="match status" value="1"/>
</dbReference>
<dbReference type="EMBL" id="VKGK01000015">
    <property type="protein sequence ID" value="TRY13842.1"/>
    <property type="molecule type" value="Genomic_DNA"/>
</dbReference>
<name>A0A553JN06_SHEHA</name>
<proteinExistence type="predicted"/>
<comment type="caution">
    <text evidence="3">The sequence shown here is derived from an EMBL/GenBank/DDBJ whole genome shotgun (WGS) entry which is preliminary data.</text>
</comment>
<feature type="coiled-coil region" evidence="1">
    <location>
        <begin position="148"/>
        <end position="175"/>
    </location>
</feature>
<reference evidence="4" key="1">
    <citation type="submission" date="2019-07" db="EMBL/GenBank/DDBJ databases">
        <title>Shewanella sp. YLB-08 draft genomic sequence.</title>
        <authorList>
            <person name="Yu L."/>
        </authorList>
    </citation>
    <scope>NUCLEOTIDE SEQUENCE [LARGE SCALE GENOMIC DNA]</scope>
    <source>
        <strain evidence="4">JCM 20706</strain>
    </source>
</reference>